<dbReference type="HAMAP" id="MF_01151">
    <property type="entry name" value="GrpE"/>
    <property type="match status" value="1"/>
</dbReference>
<gene>
    <name evidence="3" type="primary">grpE</name>
    <name evidence="6" type="ORF">A3D67_02780</name>
</gene>
<name>A0A1G2DGH6_9BACT</name>
<dbReference type="GO" id="GO:0000774">
    <property type="term" value="F:adenyl-nucleotide exchange factor activity"/>
    <property type="evidence" value="ECO:0007669"/>
    <property type="project" value="InterPro"/>
</dbReference>
<keyword evidence="3" id="KW-0963">Cytoplasm</keyword>
<proteinExistence type="inferred from homology"/>
<keyword evidence="2 3" id="KW-0143">Chaperone</keyword>
<dbReference type="SUPFAM" id="SSF51064">
    <property type="entry name" value="Head domain of nucleotide exchange factor GrpE"/>
    <property type="match status" value="1"/>
</dbReference>
<comment type="function">
    <text evidence="3">Participates actively in the response to hyperosmotic and heat shock by preventing the aggregation of stress-denatured proteins, in association with DnaK and GrpE. It is the nucleotide exchange factor for DnaK and may function as a thermosensor. Unfolded proteins bind initially to DnaJ; upon interaction with the DnaJ-bound protein, DnaK hydrolyzes its bound ATP, resulting in the formation of a stable complex. GrpE releases ADP from DnaK; ATP binding to DnaK triggers the release of the substrate protein, thus completing the reaction cycle. Several rounds of ATP-dependent interactions between DnaJ, DnaK and GrpE are required for fully efficient folding.</text>
</comment>
<dbReference type="GO" id="GO:0051087">
    <property type="term" value="F:protein-folding chaperone binding"/>
    <property type="evidence" value="ECO:0007669"/>
    <property type="project" value="InterPro"/>
</dbReference>
<dbReference type="PANTHER" id="PTHR21237">
    <property type="entry name" value="GRPE PROTEIN"/>
    <property type="match status" value="1"/>
</dbReference>
<comment type="subcellular location">
    <subcellularLocation>
        <location evidence="3">Cytoplasm</location>
    </subcellularLocation>
</comment>
<reference evidence="6 7" key="1">
    <citation type="journal article" date="2016" name="Nat. Commun.">
        <title>Thousands of microbial genomes shed light on interconnected biogeochemical processes in an aquifer system.</title>
        <authorList>
            <person name="Anantharaman K."/>
            <person name="Brown C.T."/>
            <person name="Hug L.A."/>
            <person name="Sharon I."/>
            <person name="Castelle C.J."/>
            <person name="Probst A.J."/>
            <person name="Thomas B.C."/>
            <person name="Singh A."/>
            <person name="Wilkins M.J."/>
            <person name="Karaoz U."/>
            <person name="Brodie E.L."/>
            <person name="Williams K.H."/>
            <person name="Hubbard S.S."/>
            <person name="Banfield J.F."/>
        </authorList>
    </citation>
    <scope>NUCLEOTIDE SEQUENCE [LARGE SCALE GENOMIC DNA]</scope>
</reference>
<feature type="region of interest" description="Disordered" evidence="5">
    <location>
        <begin position="1"/>
        <end position="39"/>
    </location>
</feature>
<accession>A0A1G2DGH6</accession>
<feature type="compositionally biased region" description="Acidic residues" evidence="5">
    <location>
        <begin position="27"/>
        <end position="37"/>
    </location>
</feature>
<keyword evidence="3" id="KW-0346">Stress response</keyword>
<evidence type="ECO:0000313" key="6">
    <source>
        <dbReference type="EMBL" id="OGZ12784.1"/>
    </source>
</evidence>
<dbReference type="InterPro" id="IPR009012">
    <property type="entry name" value="GrpE_head"/>
</dbReference>
<protein>
    <recommendedName>
        <fullName evidence="3">Protein GrpE</fullName>
    </recommendedName>
    <alternativeName>
        <fullName evidence="3">HSP-70 cofactor</fullName>
    </alternativeName>
</protein>
<evidence type="ECO:0000256" key="5">
    <source>
        <dbReference type="SAM" id="MobiDB-lite"/>
    </source>
</evidence>
<dbReference type="PRINTS" id="PR00773">
    <property type="entry name" value="GRPEPROTEIN"/>
</dbReference>
<dbReference type="GO" id="GO:0051082">
    <property type="term" value="F:unfolded protein binding"/>
    <property type="evidence" value="ECO:0007669"/>
    <property type="project" value="TreeGrafter"/>
</dbReference>
<evidence type="ECO:0000256" key="4">
    <source>
        <dbReference type="RuleBase" id="RU004478"/>
    </source>
</evidence>
<dbReference type="InterPro" id="IPR013805">
    <property type="entry name" value="GrpE_CC"/>
</dbReference>
<dbReference type="Pfam" id="PF01025">
    <property type="entry name" value="GrpE"/>
    <property type="match status" value="1"/>
</dbReference>
<dbReference type="Gene3D" id="3.90.20.20">
    <property type="match status" value="1"/>
</dbReference>
<evidence type="ECO:0000256" key="1">
    <source>
        <dbReference type="ARBA" id="ARBA00009054"/>
    </source>
</evidence>
<dbReference type="EMBL" id="MHLN01000001">
    <property type="protein sequence ID" value="OGZ12784.1"/>
    <property type="molecule type" value="Genomic_DNA"/>
</dbReference>
<dbReference type="AlphaFoldDB" id="A0A1G2DGH6"/>
<comment type="subunit">
    <text evidence="3">Homodimer.</text>
</comment>
<dbReference type="Gene3D" id="2.30.22.10">
    <property type="entry name" value="Head domain of nucleotide exchange factor GrpE"/>
    <property type="match status" value="1"/>
</dbReference>
<dbReference type="GO" id="GO:0006457">
    <property type="term" value="P:protein folding"/>
    <property type="evidence" value="ECO:0007669"/>
    <property type="project" value="InterPro"/>
</dbReference>
<organism evidence="6 7">
    <name type="scientific">Candidatus Lloydbacteria bacterium RIFCSPHIGHO2_02_FULL_51_22</name>
    <dbReference type="NCBI Taxonomy" id="1798663"/>
    <lineage>
        <taxon>Bacteria</taxon>
        <taxon>Candidatus Lloydiibacteriota</taxon>
    </lineage>
</organism>
<evidence type="ECO:0000313" key="7">
    <source>
        <dbReference type="Proteomes" id="UP000178099"/>
    </source>
</evidence>
<dbReference type="InterPro" id="IPR000740">
    <property type="entry name" value="GrpE"/>
</dbReference>
<dbReference type="GO" id="GO:0042803">
    <property type="term" value="F:protein homodimerization activity"/>
    <property type="evidence" value="ECO:0007669"/>
    <property type="project" value="InterPro"/>
</dbReference>
<dbReference type="SUPFAM" id="SSF58014">
    <property type="entry name" value="Coiled-coil domain of nucleotide exchange factor GrpE"/>
    <property type="match status" value="1"/>
</dbReference>
<dbReference type="Proteomes" id="UP000178099">
    <property type="component" value="Unassembled WGS sequence"/>
</dbReference>
<feature type="compositionally biased region" description="Basic and acidic residues" evidence="5">
    <location>
        <begin position="1"/>
        <end position="19"/>
    </location>
</feature>
<evidence type="ECO:0000256" key="3">
    <source>
        <dbReference type="HAMAP-Rule" id="MF_01151"/>
    </source>
</evidence>
<sequence>MSLGKKHDNEPDLSLRAEEGESILAEDSSEMSLDESEERLQETLEKLKKKLGECEKERQEYLLGWQRAKADFVNARRTEEEERKTVVSYAKEGVLLSFLTVADSFELAFANKKAWEAVPEEWRKGVLHIYSQLVKVLEENGLRETAPLGETFDPMLHESVESVPTGEESEQGKIATVLQKGYELNGKIVRPAKVTVWVFQTKN</sequence>
<evidence type="ECO:0000256" key="2">
    <source>
        <dbReference type="ARBA" id="ARBA00023186"/>
    </source>
</evidence>
<comment type="similarity">
    <text evidence="1 3 4">Belongs to the GrpE family.</text>
</comment>
<dbReference type="PANTHER" id="PTHR21237:SF23">
    <property type="entry name" value="GRPE PROTEIN HOMOLOG, MITOCHONDRIAL"/>
    <property type="match status" value="1"/>
</dbReference>
<comment type="caution">
    <text evidence="6">The sequence shown here is derived from an EMBL/GenBank/DDBJ whole genome shotgun (WGS) entry which is preliminary data.</text>
</comment>
<dbReference type="CDD" id="cd00446">
    <property type="entry name" value="GrpE"/>
    <property type="match status" value="1"/>
</dbReference>
<dbReference type="GO" id="GO:0005737">
    <property type="term" value="C:cytoplasm"/>
    <property type="evidence" value="ECO:0007669"/>
    <property type="project" value="UniProtKB-SubCell"/>
</dbReference>